<gene>
    <name evidence="2" type="primary">50</name>
    <name evidence="2" type="ORF">SEA_AKONI_50</name>
</gene>
<feature type="region of interest" description="Disordered" evidence="1">
    <location>
        <begin position="1"/>
        <end position="83"/>
    </location>
</feature>
<name>A0A4D6T8A7_9CAUD</name>
<feature type="region of interest" description="Disordered" evidence="1">
    <location>
        <begin position="98"/>
        <end position="130"/>
    </location>
</feature>
<dbReference type="KEGG" id="vg:55615789"/>
<feature type="region of interest" description="Disordered" evidence="1">
    <location>
        <begin position="305"/>
        <end position="354"/>
    </location>
</feature>
<evidence type="ECO:0000256" key="1">
    <source>
        <dbReference type="SAM" id="MobiDB-lite"/>
    </source>
</evidence>
<keyword evidence="3" id="KW-1185">Reference proteome</keyword>
<dbReference type="Proteomes" id="UP000298784">
    <property type="component" value="Segment"/>
</dbReference>
<protein>
    <submittedName>
        <fullName evidence="2">Uncharacterized protein</fullName>
    </submittedName>
</protein>
<feature type="compositionally biased region" description="Basic and acidic residues" evidence="1">
    <location>
        <begin position="305"/>
        <end position="319"/>
    </location>
</feature>
<proteinExistence type="predicted"/>
<reference evidence="2 3" key="1">
    <citation type="submission" date="2019-04" db="EMBL/GenBank/DDBJ databases">
        <authorList>
            <person name="Fakhre F."/>
            <person name="Gonzalez R.M."/>
            <person name="Howells E.K."/>
            <person name="Otero L.A."/>
            <person name="Pegoraro K.N."/>
            <person name="Robichaux K.C."/>
            <person name="Rodier A."/>
            <person name="Sadowski C.L."/>
            <person name="Carter V.P."/>
            <person name="Gray A.D."/>
            <person name="Klein G.C."/>
            <person name="Lebosada C."/>
            <person name="Miklaszewski C.M."/>
            <person name="Sutton S.N."/>
            <person name="Pollenz R.S."/>
            <person name="Garlena R.A."/>
            <person name="Russell D.A."/>
            <person name="Pope W.H."/>
            <person name="Jacobs-Sera D."/>
            <person name="Hatfull G.F."/>
        </authorList>
    </citation>
    <scope>NUCLEOTIDE SEQUENCE [LARGE SCALE GENOMIC DNA]</scope>
</reference>
<evidence type="ECO:0000313" key="3">
    <source>
        <dbReference type="Proteomes" id="UP000298784"/>
    </source>
</evidence>
<dbReference type="RefSeq" id="YP_009845431.1">
    <property type="nucleotide sequence ID" value="NC_048761.1"/>
</dbReference>
<feature type="compositionally biased region" description="Low complexity" evidence="1">
    <location>
        <begin position="43"/>
        <end position="83"/>
    </location>
</feature>
<dbReference type="EMBL" id="MK757449">
    <property type="protein sequence ID" value="QCG78336.1"/>
    <property type="molecule type" value="Genomic_DNA"/>
</dbReference>
<organism evidence="2 3">
    <name type="scientific">Microbacterium phage Akoni</name>
    <dbReference type="NCBI Taxonomy" id="2565510"/>
    <lineage>
        <taxon>Viruses</taxon>
        <taxon>Duplodnaviria</taxon>
        <taxon>Heunggongvirae</taxon>
        <taxon>Uroviricota</taxon>
        <taxon>Caudoviricetes</taxon>
        <taxon>Eekayvirinae</taxon>
        <taxon>Akonivirus</taxon>
        <taxon>Akonivirus akoni</taxon>
    </lineage>
</organism>
<dbReference type="GeneID" id="55615789"/>
<sequence length="375" mass="39157">MKSMSDASATTPPPAQEPYVSGIDPAFSAAWGLVYSEEEQEETPQGAETPEPGGDGSPAPAAPAEGAPAAAGDAAAPAGGAESKGIPSALELIQKLHGGDKPAEDGDGQSGTGEAQPEGAGVPDTASEGIDPATVIPAFATASAAITERLEKTFKAQAFQELQSEIDPKFVEALQLRPMQMVGMEVPSVRRGAGKDEMMKILDSNMAREWQETVNGLIEDEIDDKVKTKTEEARGMTSVIQSSILLGQNNPDLIPGTKGFNPELAARFVKFAKAYEVRTANGVIGYQVDVQPLVNELREAIAAERGAGDANKKNEERAAQQRAQAAAQPRTTEGKFDAPQAGIKSTAGMAGEPEESFGDFWRAAGILPPGMNLSI</sequence>
<evidence type="ECO:0000313" key="2">
    <source>
        <dbReference type="EMBL" id="QCG78336.1"/>
    </source>
</evidence>
<feature type="compositionally biased region" description="Polar residues" evidence="1">
    <location>
        <begin position="1"/>
        <end position="10"/>
    </location>
</feature>
<accession>A0A4D6T8A7</accession>